<protein>
    <submittedName>
        <fullName evidence="2">Uncharacterized protein</fullName>
    </submittedName>
</protein>
<dbReference type="EMBL" id="QGDJ01000007">
    <property type="protein sequence ID" value="PWJ16924.1"/>
    <property type="molecule type" value="Genomic_DNA"/>
</dbReference>
<organism evidence="2 4">
    <name type="scientific">Jannaschia seohaensis</name>
    <dbReference type="NCBI Taxonomy" id="475081"/>
    <lineage>
        <taxon>Bacteria</taxon>
        <taxon>Pseudomonadati</taxon>
        <taxon>Pseudomonadota</taxon>
        <taxon>Alphaproteobacteria</taxon>
        <taxon>Rhodobacterales</taxon>
        <taxon>Roseobacteraceae</taxon>
        <taxon>Jannaschia</taxon>
    </lineage>
</organism>
<evidence type="ECO:0000313" key="3">
    <source>
        <dbReference type="Proteomes" id="UP000245839"/>
    </source>
</evidence>
<keyword evidence="3" id="KW-1185">Reference proteome</keyword>
<name>A0A2Y9C877_9RHOB</name>
<accession>A0A2Y9C877</accession>
<sequence>MTADQADVPHRILSFAAQIGRCALPPEVKARRRGWLDGTGAHTPEGHELLDHIGERVRTRTVFRGL</sequence>
<reference evidence="2 4" key="1">
    <citation type="submission" date="2016-10" db="EMBL/GenBank/DDBJ databases">
        <authorList>
            <person name="Cai Z."/>
        </authorList>
    </citation>
    <scope>NUCLEOTIDE SEQUENCE [LARGE SCALE GENOMIC DNA]</scope>
    <source>
        <strain evidence="2 4">DSM 25227</strain>
    </source>
</reference>
<gene>
    <name evidence="1" type="ORF">BCF38_10736</name>
    <name evidence="2" type="ORF">SAMN05421539_10736</name>
</gene>
<reference evidence="1 3" key="2">
    <citation type="submission" date="2018-03" db="EMBL/GenBank/DDBJ databases">
        <title>Genomic Encyclopedia of Archaeal and Bacterial Type Strains, Phase II (KMG-II): from individual species to whole genera.</title>
        <authorList>
            <person name="Goeker M."/>
        </authorList>
    </citation>
    <scope>NUCLEOTIDE SEQUENCE [LARGE SCALE GENOMIC DNA]</scope>
    <source>
        <strain evidence="1 3">DSM 25227</strain>
    </source>
</reference>
<dbReference type="AlphaFoldDB" id="A0A2Y9C877"/>
<evidence type="ECO:0000313" key="1">
    <source>
        <dbReference type="EMBL" id="PWJ16924.1"/>
    </source>
</evidence>
<evidence type="ECO:0000313" key="2">
    <source>
        <dbReference type="EMBL" id="SSA48133.1"/>
    </source>
</evidence>
<dbReference type="Proteomes" id="UP000245839">
    <property type="component" value="Unassembled WGS sequence"/>
</dbReference>
<dbReference type="Proteomes" id="UP000251571">
    <property type="component" value="Unassembled WGS sequence"/>
</dbReference>
<dbReference type="RefSeq" id="WP_109565082.1">
    <property type="nucleotide sequence ID" value="NZ_QGDJ01000007.1"/>
</dbReference>
<evidence type="ECO:0000313" key="4">
    <source>
        <dbReference type="Proteomes" id="UP000251571"/>
    </source>
</evidence>
<dbReference type="EMBL" id="UETC01000007">
    <property type="protein sequence ID" value="SSA48133.1"/>
    <property type="molecule type" value="Genomic_DNA"/>
</dbReference>
<proteinExistence type="predicted"/>